<dbReference type="GO" id="GO:0051539">
    <property type="term" value="F:4 iron, 4 sulfur cluster binding"/>
    <property type="evidence" value="ECO:0007669"/>
    <property type="project" value="UniProtKB-KW"/>
</dbReference>
<dbReference type="GO" id="GO:0016491">
    <property type="term" value="F:oxidoreductase activity"/>
    <property type="evidence" value="ECO:0007669"/>
    <property type="project" value="UniProtKB-KW"/>
</dbReference>
<evidence type="ECO:0000313" key="6">
    <source>
        <dbReference type="EMBL" id="CRZ34468.1"/>
    </source>
</evidence>
<keyword evidence="7" id="KW-1185">Reference proteome</keyword>
<dbReference type="PRINTS" id="PR00420">
    <property type="entry name" value="RNGMNOXGNASE"/>
</dbReference>
<keyword evidence="1" id="KW-0004">4Fe-4S</keyword>
<evidence type="ECO:0000313" key="7">
    <source>
        <dbReference type="Proteomes" id="UP000236497"/>
    </source>
</evidence>
<dbReference type="AlphaFoldDB" id="A0A0H5SVV2"/>
<dbReference type="OrthoDB" id="9759982at2"/>
<keyword evidence="3" id="KW-0560">Oxidoreductase</keyword>
<evidence type="ECO:0000256" key="1">
    <source>
        <dbReference type="ARBA" id="ARBA00022485"/>
    </source>
</evidence>
<gene>
    <name evidence="6" type="ORF">HHT355_1266</name>
</gene>
<organism evidence="6 7">
    <name type="scientific">Herbinix hemicellulosilytica</name>
    <dbReference type="NCBI Taxonomy" id="1564487"/>
    <lineage>
        <taxon>Bacteria</taxon>
        <taxon>Bacillati</taxon>
        <taxon>Bacillota</taxon>
        <taxon>Clostridia</taxon>
        <taxon>Lachnospirales</taxon>
        <taxon>Lachnospiraceae</taxon>
        <taxon>Herbinix</taxon>
    </lineage>
</organism>
<evidence type="ECO:0000256" key="2">
    <source>
        <dbReference type="ARBA" id="ARBA00022723"/>
    </source>
</evidence>
<dbReference type="Proteomes" id="UP000236497">
    <property type="component" value="Unassembled WGS sequence"/>
</dbReference>
<evidence type="ECO:0000256" key="3">
    <source>
        <dbReference type="ARBA" id="ARBA00023002"/>
    </source>
</evidence>
<keyword evidence="5" id="KW-0411">Iron-sulfur</keyword>
<protein>
    <recommendedName>
        <fullName evidence="8">FAD dependent oxidoreductase</fullName>
    </recommendedName>
</protein>
<evidence type="ECO:0008006" key="8">
    <source>
        <dbReference type="Google" id="ProtNLM"/>
    </source>
</evidence>
<evidence type="ECO:0000256" key="5">
    <source>
        <dbReference type="ARBA" id="ARBA00023014"/>
    </source>
</evidence>
<dbReference type="PANTHER" id="PTHR43498">
    <property type="entry name" value="FERREDOXIN:COB-COM HETERODISULFIDE REDUCTASE SUBUNIT A"/>
    <property type="match status" value="1"/>
</dbReference>
<dbReference type="GO" id="GO:0046872">
    <property type="term" value="F:metal ion binding"/>
    <property type="evidence" value="ECO:0007669"/>
    <property type="project" value="UniProtKB-KW"/>
</dbReference>
<name>A0A0H5SVV2_HERHM</name>
<dbReference type="Pfam" id="PF12831">
    <property type="entry name" value="FAD_oxidored"/>
    <property type="match status" value="1"/>
</dbReference>
<dbReference type="RefSeq" id="WP_103202579.1">
    <property type="nucleotide sequence ID" value="NZ_CVTD020000015.1"/>
</dbReference>
<dbReference type="InterPro" id="IPR039650">
    <property type="entry name" value="HdrA-like"/>
</dbReference>
<dbReference type="SUPFAM" id="SSF51905">
    <property type="entry name" value="FAD/NAD(P)-binding domain"/>
    <property type="match status" value="1"/>
</dbReference>
<reference evidence="6 7" key="1">
    <citation type="submission" date="2015-06" db="EMBL/GenBank/DDBJ databases">
        <authorList>
            <person name="Wibberg Daniel"/>
        </authorList>
    </citation>
    <scope>NUCLEOTIDE SEQUENCE [LARGE SCALE GENOMIC DNA]</scope>
    <source>
        <strain evidence="6 7">T3/55T</strain>
    </source>
</reference>
<dbReference type="PANTHER" id="PTHR43498:SF1">
    <property type="entry name" value="COB--COM HETERODISULFIDE REDUCTASE IRON-SULFUR SUBUNIT A"/>
    <property type="match status" value="1"/>
</dbReference>
<sequence>MKYTIKAKDVEVKKEVDILVVGGGPAGIGAAVAAARSGKSVMLLEKRGFLGGNITGCYVETCNHFLHGTNFKANGIYAEIEKKYRERFGNSHDIRENSPHRFSSEYLKVFLDEFLLGEGVDIRFHSFVNDVIVKDGKIECVIIQSKKGPVAVKAKVVIDCTGDGDVAYSAGVPFEQGRDKDGYCQPGTLNFRIVGADVKALTENGDGLKRIGKKFHEDYRAGKTGLSCKRQDLPFGRLTPAGMVSYVNYPCEYMIDPTDIDGLTQGEIKCRQYIMEFYEYAKKNYKEFENIEIASIAPEIGFRDSRRIKGLYKLTKDDIEAQKVFDDAIAVYPRFYDMLSPDGNMDGDGKLEGGGYKGHIYEPITDNRSYTIPYRCLLPVDIGNLLVAGRCISTDHVAESSIRGISACMLTGQAAGTAAGIACTEEISPKNIDVKKLQSVLKEQGVKLPI</sequence>
<keyword evidence="2" id="KW-0479">Metal-binding</keyword>
<evidence type="ECO:0000256" key="4">
    <source>
        <dbReference type="ARBA" id="ARBA00023004"/>
    </source>
</evidence>
<accession>A0A0H5SVV2</accession>
<dbReference type="InterPro" id="IPR036188">
    <property type="entry name" value="FAD/NAD-bd_sf"/>
</dbReference>
<proteinExistence type="predicted"/>
<keyword evidence="4" id="KW-0408">Iron</keyword>
<dbReference type="EMBL" id="CVTD020000015">
    <property type="protein sequence ID" value="CRZ34468.1"/>
    <property type="molecule type" value="Genomic_DNA"/>
</dbReference>
<dbReference type="Gene3D" id="3.50.50.60">
    <property type="entry name" value="FAD/NAD(P)-binding domain"/>
    <property type="match status" value="1"/>
</dbReference>